<accession>A0AAV7WQT0</accession>
<dbReference type="EMBL" id="JANPWB010000001">
    <property type="protein sequence ID" value="KAJ1214868.1"/>
    <property type="molecule type" value="Genomic_DNA"/>
</dbReference>
<organism evidence="2 3">
    <name type="scientific">Pleurodeles waltl</name>
    <name type="common">Iberian ribbed newt</name>
    <dbReference type="NCBI Taxonomy" id="8319"/>
    <lineage>
        <taxon>Eukaryota</taxon>
        <taxon>Metazoa</taxon>
        <taxon>Chordata</taxon>
        <taxon>Craniata</taxon>
        <taxon>Vertebrata</taxon>
        <taxon>Euteleostomi</taxon>
        <taxon>Amphibia</taxon>
        <taxon>Batrachia</taxon>
        <taxon>Caudata</taxon>
        <taxon>Salamandroidea</taxon>
        <taxon>Salamandridae</taxon>
        <taxon>Pleurodelinae</taxon>
        <taxon>Pleurodeles</taxon>
    </lineage>
</organism>
<name>A0AAV7WQT0_PLEWA</name>
<evidence type="ECO:0000313" key="3">
    <source>
        <dbReference type="Proteomes" id="UP001066276"/>
    </source>
</evidence>
<evidence type="ECO:0000256" key="1">
    <source>
        <dbReference type="SAM" id="MobiDB-lite"/>
    </source>
</evidence>
<gene>
    <name evidence="2" type="ORF">NDU88_002479</name>
</gene>
<evidence type="ECO:0000313" key="2">
    <source>
        <dbReference type="EMBL" id="KAJ1214868.1"/>
    </source>
</evidence>
<dbReference type="AlphaFoldDB" id="A0AAV7WQT0"/>
<protein>
    <submittedName>
        <fullName evidence="2">Uncharacterized protein</fullName>
    </submittedName>
</protein>
<proteinExistence type="predicted"/>
<feature type="region of interest" description="Disordered" evidence="1">
    <location>
        <begin position="134"/>
        <end position="204"/>
    </location>
</feature>
<sequence length="312" mass="32664">MDPRVQEAMALLQQAGRLDLVETLAPGHPVRVPRPEWLRWLRRAPRRAQPTELSELVAGISQVRAVKLVCEEAGRELTGDFVRRICGDGSKGSRGYGAALTSRPFGFGGDVGARPPGAPCLGRSGCGGCGVLPAAPSQRSSGKSSEGEGVPRGGFGYLAGRSGRAKRGGTARGSPRASPGEGRSRGLRAGGKVARRSPVMRQYGPRHGARIRIGVEVPRGSGAGCVKGAGGSAEKDRAAHSVLRDKGVGAEVQVLRGSRAGALGAYKPPLAGGGRERIYRQQGQRSKGSQFHRNGPPCWFGAVARRRGCLEK</sequence>
<comment type="caution">
    <text evidence="2">The sequence shown here is derived from an EMBL/GenBank/DDBJ whole genome shotgun (WGS) entry which is preliminary data.</text>
</comment>
<keyword evidence="3" id="KW-1185">Reference proteome</keyword>
<reference evidence="2" key="1">
    <citation type="journal article" date="2022" name="bioRxiv">
        <title>Sequencing and chromosome-scale assembly of the giantPleurodeles waltlgenome.</title>
        <authorList>
            <person name="Brown T."/>
            <person name="Elewa A."/>
            <person name="Iarovenko S."/>
            <person name="Subramanian E."/>
            <person name="Araus A.J."/>
            <person name="Petzold A."/>
            <person name="Susuki M."/>
            <person name="Suzuki K.-i.T."/>
            <person name="Hayashi T."/>
            <person name="Toyoda A."/>
            <person name="Oliveira C."/>
            <person name="Osipova E."/>
            <person name="Leigh N.D."/>
            <person name="Simon A."/>
            <person name="Yun M.H."/>
        </authorList>
    </citation>
    <scope>NUCLEOTIDE SEQUENCE</scope>
    <source>
        <strain evidence="2">20211129_DDA</strain>
        <tissue evidence="2">Liver</tissue>
    </source>
</reference>
<dbReference type="Proteomes" id="UP001066276">
    <property type="component" value="Chromosome 1_1"/>
</dbReference>